<evidence type="ECO:0000256" key="1">
    <source>
        <dbReference type="ARBA" id="ARBA00007374"/>
    </source>
</evidence>
<evidence type="ECO:0000256" key="5">
    <source>
        <dbReference type="ARBA" id="ARBA00022840"/>
    </source>
</evidence>
<evidence type="ECO:0000313" key="9">
    <source>
        <dbReference type="EMBL" id="GFR39948.1"/>
    </source>
</evidence>
<comment type="catalytic activity">
    <reaction evidence="7 8">
        <text>1D-myo-inositol 1,3,4,6-tetrakisphosphate + ATP = 1D-myo-inositol 1,3,4,5,6-pentakisphosphate + ADP + H(+)</text>
        <dbReference type="Rhea" id="RHEA:12717"/>
        <dbReference type="ChEBI" id="CHEBI:15378"/>
        <dbReference type="ChEBI" id="CHEBI:30616"/>
        <dbReference type="ChEBI" id="CHEBI:57660"/>
        <dbReference type="ChEBI" id="CHEBI:57733"/>
        <dbReference type="ChEBI" id="CHEBI:456216"/>
        <dbReference type="EC" id="2.7.1.140"/>
    </reaction>
</comment>
<dbReference type="AlphaFoldDB" id="A0AAD3HGM9"/>
<evidence type="ECO:0000256" key="6">
    <source>
        <dbReference type="ARBA" id="ARBA00036164"/>
    </source>
</evidence>
<gene>
    <name evidence="9" type="ORF">Agub_g25</name>
</gene>
<dbReference type="GO" id="GO:0051765">
    <property type="term" value="F:inositol tetrakisphosphate kinase activity"/>
    <property type="evidence" value="ECO:0007669"/>
    <property type="project" value="TreeGrafter"/>
</dbReference>
<dbReference type="SUPFAM" id="SSF56104">
    <property type="entry name" value="SAICAR synthase-like"/>
    <property type="match status" value="1"/>
</dbReference>
<keyword evidence="2 8" id="KW-0808">Transferase</keyword>
<dbReference type="GO" id="GO:0032958">
    <property type="term" value="P:inositol phosphate biosynthetic process"/>
    <property type="evidence" value="ECO:0007669"/>
    <property type="project" value="InterPro"/>
</dbReference>
<evidence type="ECO:0000256" key="7">
    <source>
        <dbReference type="ARBA" id="ARBA00036525"/>
    </source>
</evidence>
<dbReference type="InterPro" id="IPR038286">
    <property type="entry name" value="IPK_sf"/>
</dbReference>
<accession>A0AAD3HGM9</accession>
<keyword evidence="4 8" id="KW-0418">Kinase</keyword>
<dbReference type="PANTHER" id="PTHR12400">
    <property type="entry name" value="INOSITOL POLYPHOSPHATE KINASE"/>
    <property type="match status" value="1"/>
</dbReference>
<keyword evidence="5 8" id="KW-0067">ATP-binding</keyword>
<feature type="non-terminal residue" evidence="9">
    <location>
        <position position="222"/>
    </location>
</feature>
<dbReference type="Gene3D" id="3.30.470.160">
    <property type="entry name" value="Inositol polyphosphate kinase"/>
    <property type="match status" value="1"/>
</dbReference>
<evidence type="ECO:0000256" key="3">
    <source>
        <dbReference type="ARBA" id="ARBA00022741"/>
    </source>
</evidence>
<comment type="catalytic activity">
    <reaction evidence="6 8">
        <text>1D-myo-inositol 1,4,5-trisphosphate + 2 ATP = 1D-myo-inositol 1,3,4,5,6-pentakisphosphate + 2 ADP + 2 H(+)</text>
        <dbReference type="Rhea" id="RHEA:32359"/>
        <dbReference type="ChEBI" id="CHEBI:15378"/>
        <dbReference type="ChEBI" id="CHEBI:30616"/>
        <dbReference type="ChEBI" id="CHEBI:57733"/>
        <dbReference type="ChEBI" id="CHEBI:203600"/>
        <dbReference type="ChEBI" id="CHEBI:456216"/>
        <dbReference type="EC" id="2.7.1.151"/>
    </reaction>
</comment>
<comment type="function">
    <text evidence="8">Inositol phosphate kinase with a broad substrate specificity.</text>
</comment>
<dbReference type="PANTHER" id="PTHR12400:SF51">
    <property type="entry name" value="INOSITOL POLYPHOSPHATE MULTIKINASE"/>
    <property type="match status" value="1"/>
</dbReference>
<dbReference type="Pfam" id="PF03770">
    <property type="entry name" value="IPK"/>
    <property type="match status" value="1"/>
</dbReference>
<feature type="non-terminal residue" evidence="9">
    <location>
        <position position="1"/>
    </location>
</feature>
<dbReference type="GO" id="GO:0005524">
    <property type="term" value="F:ATP binding"/>
    <property type="evidence" value="ECO:0007669"/>
    <property type="project" value="UniProtKB-KW"/>
</dbReference>
<proteinExistence type="inferred from homology"/>
<evidence type="ECO:0000256" key="8">
    <source>
        <dbReference type="RuleBase" id="RU363090"/>
    </source>
</evidence>
<comment type="similarity">
    <text evidence="1 8">Belongs to the inositol phosphokinase (IPK) family.</text>
</comment>
<dbReference type="EC" id="2.7.1.151" evidence="8"/>
<comment type="caution">
    <text evidence="9">The sequence shown here is derived from an EMBL/GenBank/DDBJ whole genome shotgun (WGS) entry which is preliminary data.</text>
</comment>
<evidence type="ECO:0000256" key="2">
    <source>
        <dbReference type="ARBA" id="ARBA00022679"/>
    </source>
</evidence>
<dbReference type="GO" id="GO:0005634">
    <property type="term" value="C:nucleus"/>
    <property type="evidence" value="ECO:0007669"/>
    <property type="project" value="TreeGrafter"/>
</dbReference>
<evidence type="ECO:0000313" key="10">
    <source>
        <dbReference type="Proteomes" id="UP001054857"/>
    </source>
</evidence>
<dbReference type="GO" id="GO:0008440">
    <property type="term" value="F:inositol-1,4,5-trisphosphate 3-kinase activity"/>
    <property type="evidence" value="ECO:0007669"/>
    <property type="project" value="TreeGrafter"/>
</dbReference>
<keyword evidence="10" id="KW-1185">Reference proteome</keyword>
<dbReference type="InterPro" id="IPR005522">
    <property type="entry name" value="IPK"/>
</dbReference>
<evidence type="ECO:0000256" key="4">
    <source>
        <dbReference type="ARBA" id="ARBA00022777"/>
    </source>
</evidence>
<dbReference type="GO" id="GO:0005737">
    <property type="term" value="C:cytoplasm"/>
    <property type="evidence" value="ECO:0007669"/>
    <property type="project" value="TreeGrafter"/>
</dbReference>
<sequence>RRSLKAIYRATHPCSWKPHRHGMEMNATAEVSAQEEVLNLKPCEHQAGGHFASGKEAATFVDNSGKFYKVFQDDTRGGREACIYELIFSDSGEGADNDDLRKLRQFVPKYFGTVVTGDRKLLALEDTCSAYKKPCVLDAKMGLTTIYEWADDKYKAKNKGKDATTTQSSLGFRVTGFKVWQQARGEYRTADRHYGKQLTAESMGAALATFGSNGALTPRDVY</sequence>
<reference evidence="9 10" key="1">
    <citation type="journal article" date="2021" name="Sci. Rep.">
        <title>Genome sequencing of the multicellular alga Astrephomene provides insights into convergent evolution of germ-soma differentiation.</title>
        <authorList>
            <person name="Yamashita S."/>
            <person name="Yamamoto K."/>
            <person name="Matsuzaki R."/>
            <person name="Suzuki S."/>
            <person name="Yamaguchi H."/>
            <person name="Hirooka S."/>
            <person name="Minakuchi Y."/>
            <person name="Miyagishima S."/>
            <person name="Kawachi M."/>
            <person name="Toyoda A."/>
            <person name="Nozaki H."/>
        </authorList>
    </citation>
    <scope>NUCLEOTIDE SEQUENCE [LARGE SCALE GENOMIC DNA]</scope>
    <source>
        <strain evidence="9 10">NIES-4017</strain>
    </source>
</reference>
<dbReference type="EC" id="2.7.1.140" evidence="8"/>
<dbReference type="Proteomes" id="UP001054857">
    <property type="component" value="Unassembled WGS sequence"/>
</dbReference>
<keyword evidence="3 8" id="KW-0547">Nucleotide-binding</keyword>
<dbReference type="EMBL" id="BMAR01000001">
    <property type="protein sequence ID" value="GFR39948.1"/>
    <property type="molecule type" value="Genomic_DNA"/>
</dbReference>
<protein>
    <recommendedName>
        <fullName evidence="8">Inositol polyphosphate multikinase</fullName>
        <ecNumber evidence="8">2.7.1.140</ecNumber>
        <ecNumber evidence="8">2.7.1.151</ecNumber>
    </recommendedName>
</protein>
<name>A0AAD3HGM9_9CHLO</name>
<organism evidence="9 10">
    <name type="scientific">Astrephomene gubernaculifera</name>
    <dbReference type="NCBI Taxonomy" id="47775"/>
    <lineage>
        <taxon>Eukaryota</taxon>
        <taxon>Viridiplantae</taxon>
        <taxon>Chlorophyta</taxon>
        <taxon>core chlorophytes</taxon>
        <taxon>Chlorophyceae</taxon>
        <taxon>CS clade</taxon>
        <taxon>Chlamydomonadales</taxon>
        <taxon>Astrephomenaceae</taxon>
        <taxon>Astrephomene</taxon>
    </lineage>
</organism>